<sequence>MTDFFRINMPYGLHRNDNGEWMAFNREYMPIGINKKTIEFDQHSNYGDLPVFTSYPRLSEEILLRLSADKESIQRDHDGRIDKIFLYTDRSNPVINLNSDSDHFEEYWKKLRVLATICFKYPEQTGHLAR</sequence>
<reference evidence="2" key="1">
    <citation type="submission" date="2015-07" db="EMBL/GenBank/DDBJ databases">
        <title>Genome sequencing of Sunxiuqinia dokdonensis strain SK.</title>
        <authorList>
            <person name="Ahn S."/>
            <person name="Kim B.-C."/>
        </authorList>
    </citation>
    <scope>NUCLEOTIDE SEQUENCE [LARGE SCALE GENOMIC DNA]</scope>
    <source>
        <strain evidence="2">SK</strain>
    </source>
</reference>
<dbReference type="AlphaFoldDB" id="A0A0L8VBU7"/>
<dbReference type="OrthoDB" id="7026240at2"/>
<accession>A0A0L8VBU7</accession>
<organism evidence="1 2">
    <name type="scientific">Sunxiuqinia dokdonensis</name>
    <dbReference type="NCBI Taxonomy" id="1409788"/>
    <lineage>
        <taxon>Bacteria</taxon>
        <taxon>Pseudomonadati</taxon>
        <taxon>Bacteroidota</taxon>
        <taxon>Bacteroidia</taxon>
        <taxon>Marinilabiliales</taxon>
        <taxon>Prolixibacteraceae</taxon>
        <taxon>Sunxiuqinia</taxon>
    </lineage>
</organism>
<name>A0A0L8VBU7_9BACT</name>
<comment type="caution">
    <text evidence="1">The sequence shown here is derived from an EMBL/GenBank/DDBJ whole genome shotgun (WGS) entry which is preliminary data.</text>
</comment>
<gene>
    <name evidence="1" type="ORF">NC99_12600</name>
</gene>
<evidence type="ECO:0000313" key="1">
    <source>
        <dbReference type="EMBL" id="KOH45936.1"/>
    </source>
</evidence>
<protein>
    <submittedName>
        <fullName evidence="1">Uncharacterized protein</fullName>
    </submittedName>
</protein>
<dbReference type="RefSeq" id="WP_157624512.1">
    <property type="nucleotide sequence ID" value="NZ_LGIA01000060.1"/>
</dbReference>
<dbReference type="EMBL" id="LGIA01000060">
    <property type="protein sequence ID" value="KOH45936.1"/>
    <property type="molecule type" value="Genomic_DNA"/>
</dbReference>
<evidence type="ECO:0000313" key="2">
    <source>
        <dbReference type="Proteomes" id="UP000036958"/>
    </source>
</evidence>
<dbReference type="Proteomes" id="UP000036958">
    <property type="component" value="Unassembled WGS sequence"/>
</dbReference>
<dbReference type="STRING" id="1409788.NC99_12600"/>
<keyword evidence="2" id="KW-1185">Reference proteome</keyword>
<proteinExistence type="predicted"/>